<feature type="region of interest" description="Disordered" evidence="1">
    <location>
        <begin position="109"/>
        <end position="145"/>
    </location>
</feature>
<feature type="compositionally biased region" description="Basic and acidic residues" evidence="1">
    <location>
        <begin position="174"/>
        <end position="183"/>
    </location>
</feature>
<keyword evidence="2" id="KW-0472">Membrane</keyword>
<proteinExistence type="predicted"/>
<evidence type="ECO:0000313" key="3">
    <source>
        <dbReference type="EMBL" id="ESO91193.1"/>
    </source>
</evidence>
<dbReference type="HOGENOM" id="CLU_504615_0_0_1"/>
<dbReference type="CTD" id="20236047"/>
<dbReference type="AlphaFoldDB" id="V3ZIS6"/>
<keyword evidence="2" id="KW-1133">Transmembrane helix</keyword>
<evidence type="ECO:0000256" key="2">
    <source>
        <dbReference type="SAM" id="Phobius"/>
    </source>
</evidence>
<evidence type="ECO:0008006" key="5">
    <source>
        <dbReference type="Google" id="ProtNLM"/>
    </source>
</evidence>
<feature type="compositionally biased region" description="Low complexity" evidence="1">
    <location>
        <begin position="249"/>
        <end position="277"/>
    </location>
</feature>
<reference evidence="3 4" key="1">
    <citation type="journal article" date="2013" name="Nature">
        <title>Insights into bilaterian evolution from three spiralian genomes.</title>
        <authorList>
            <person name="Simakov O."/>
            <person name="Marletaz F."/>
            <person name="Cho S.J."/>
            <person name="Edsinger-Gonzales E."/>
            <person name="Havlak P."/>
            <person name="Hellsten U."/>
            <person name="Kuo D.H."/>
            <person name="Larsson T."/>
            <person name="Lv J."/>
            <person name="Arendt D."/>
            <person name="Savage R."/>
            <person name="Osoegawa K."/>
            <person name="de Jong P."/>
            <person name="Grimwood J."/>
            <person name="Chapman J.A."/>
            <person name="Shapiro H."/>
            <person name="Aerts A."/>
            <person name="Otillar R.P."/>
            <person name="Terry A.Y."/>
            <person name="Boore J.L."/>
            <person name="Grigoriev I.V."/>
            <person name="Lindberg D.R."/>
            <person name="Seaver E.C."/>
            <person name="Weisblat D.A."/>
            <person name="Putnam N.H."/>
            <person name="Rokhsar D.S."/>
        </authorList>
    </citation>
    <scope>NUCLEOTIDE SEQUENCE [LARGE SCALE GENOMIC DNA]</scope>
</reference>
<dbReference type="OrthoDB" id="6126569at2759"/>
<keyword evidence="2" id="KW-0812">Transmembrane</keyword>
<evidence type="ECO:0000256" key="1">
    <source>
        <dbReference type="SAM" id="MobiDB-lite"/>
    </source>
</evidence>
<feature type="compositionally biased region" description="Polar residues" evidence="1">
    <location>
        <begin position="186"/>
        <end position="215"/>
    </location>
</feature>
<evidence type="ECO:0000313" key="4">
    <source>
        <dbReference type="Proteomes" id="UP000030746"/>
    </source>
</evidence>
<dbReference type="KEGG" id="lgi:LOTGIDRAFT_153623"/>
<accession>V3ZIS6</accession>
<keyword evidence="4" id="KW-1185">Reference proteome</keyword>
<dbReference type="RefSeq" id="XP_009057898.1">
    <property type="nucleotide sequence ID" value="XM_009059650.1"/>
</dbReference>
<sequence length="540" mass="58342">MPLKGSFVDAETIGVKIPYRCPEAMFYCEYDGQCYSYKHLCVPDETSTQPFITNDPVEDTTVQLEDSTTVDETTVAVDLDSTTDINGETTPQDDKSTVFVTKSGKRKITSYQNRKDSSPDLASQPSTLDHTIDDQTGPVTTVSEGSKVFVGSTESVVVESTLVHETAETTPSVEDPKTTKEIKAVPSSTDQMTSGVTLGRTTDESSSPVTSHSLPTVTSDQSTSSSSTNFITSSSIKESSSSPTVDIASSSSTETTSSQTSSTPTTTPLPTTVIPSSNTTVGEDDLVQTSIKPTQASSNSVILVFKGLLANPYHFNATLVTDLTAMLNETLEIAPNPFILRLHQFGPKNSTITTEVSAVQFYTDENLKTVSRVVPSTEILSALSGNTTADWKIADLEFVCGYPSKNKPCVTLPLPYKPTVVTTAGLFENNKDLFIAIFVLASLFLLILVLGLIYLRCRQKRCSSYETNNVKLEKAKLTSAAEVNPEINSPLSDKEIMKVEMETSLSQNGAPPLDKDAGWIIPLDQILDNRKNSSSEDTKL</sequence>
<protein>
    <recommendedName>
        <fullName evidence="5">SEA domain-containing protein</fullName>
    </recommendedName>
</protein>
<dbReference type="GeneID" id="20236047"/>
<name>V3ZIS6_LOTGI</name>
<dbReference type="EMBL" id="KB202283">
    <property type="protein sequence ID" value="ESO91193.1"/>
    <property type="molecule type" value="Genomic_DNA"/>
</dbReference>
<feature type="region of interest" description="Disordered" evidence="1">
    <location>
        <begin position="160"/>
        <end position="281"/>
    </location>
</feature>
<organism evidence="3 4">
    <name type="scientific">Lottia gigantea</name>
    <name type="common">Giant owl limpet</name>
    <dbReference type="NCBI Taxonomy" id="225164"/>
    <lineage>
        <taxon>Eukaryota</taxon>
        <taxon>Metazoa</taxon>
        <taxon>Spiralia</taxon>
        <taxon>Lophotrochozoa</taxon>
        <taxon>Mollusca</taxon>
        <taxon>Gastropoda</taxon>
        <taxon>Patellogastropoda</taxon>
        <taxon>Lottioidea</taxon>
        <taxon>Lottiidae</taxon>
        <taxon>Lottia</taxon>
    </lineage>
</organism>
<gene>
    <name evidence="3" type="ORF">LOTGIDRAFT_153623</name>
</gene>
<dbReference type="OMA" id="AFANTYH"/>
<feature type="compositionally biased region" description="Low complexity" evidence="1">
    <location>
        <begin position="216"/>
        <end position="242"/>
    </location>
</feature>
<feature type="transmembrane region" description="Helical" evidence="2">
    <location>
        <begin position="433"/>
        <end position="455"/>
    </location>
</feature>
<dbReference type="Proteomes" id="UP000030746">
    <property type="component" value="Unassembled WGS sequence"/>
</dbReference>
<feature type="compositionally biased region" description="Polar residues" evidence="1">
    <location>
        <begin position="120"/>
        <end position="129"/>
    </location>
</feature>